<organism evidence="1 2">
    <name type="scientific">Spermophilus dauricus</name>
    <name type="common">Daurian ground squirrel</name>
    <dbReference type="NCBI Taxonomy" id="99837"/>
    <lineage>
        <taxon>Eukaryota</taxon>
        <taxon>Metazoa</taxon>
        <taxon>Chordata</taxon>
        <taxon>Craniata</taxon>
        <taxon>Vertebrata</taxon>
        <taxon>Euteleostomi</taxon>
        <taxon>Mammalia</taxon>
        <taxon>Eutheria</taxon>
        <taxon>Euarchontoglires</taxon>
        <taxon>Glires</taxon>
        <taxon>Rodentia</taxon>
        <taxon>Sciuromorpha</taxon>
        <taxon>Sciuridae</taxon>
        <taxon>Xerinae</taxon>
        <taxon>Marmotini</taxon>
        <taxon>Spermophilus</taxon>
    </lineage>
</organism>
<reference evidence="1" key="2">
    <citation type="submission" date="2025-09" db="UniProtKB">
        <authorList>
            <consortium name="Ensembl"/>
        </authorList>
    </citation>
    <scope>IDENTIFICATION</scope>
</reference>
<protein>
    <submittedName>
        <fullName evidence="1">Uncharacterized protein</fullName>
    </submittedName>
</protein>
<dbReference type="Ensembl" id="ENSSDAT00000002014.1">
    <property type="protein sequence ID" value="ENSSDAP00000001743.1"/>
    <property type="gene ID" value="ENSSDAG00000001716.1"/>
</dbReference>
<dbReference type="AlphaFoldDB" id="A0A8C9NVX8"/>
<evidence type="ECO:0000313" key="2">
    <source>
        <dbReference type="Proteomes" id="UP000694422"/>
    </source>
</evidence>
<name>A0A8C9NVX8_SPEDA</name>
<reference evidence="1" key="1">
    <citation type="submission" date="2025-08" db="UniProtKB">
        <authorList>
            <consortium name="Ensembl"/>
        </authorList>
    </citation>
    <scope>IDENTIFICATION</scope>
</reference>
<sequence length="65" mass="7623">MMEINLRLYLTTFPSNSIEVLITIKIFDANNCSHQKKNILCLVVSFQIYWRVNSALFLTGYSHRI</sequence>
<keyword evidence="2" id="KW-1185">Reference proteome</keyword>
<accession>A0A8C9NVX8</accession>
<proteinExistence type="predicted"/>
<evidence type="ECO:0000313" key="1">
    <source>
        <dbReference type="Ensembl" id="ENSSDAP00000001743.1"/>
    </source>
</evidence>
<dbReference type="Proteomes" id="UP000694422">
    <property type="component" value="Unplaced"/>
</dbReference>